<feature type="compositionally biased region" description="Pro residues" evidence="3">
    <location>
        <begin position="150"/>
        <end position="159"/>
    </location>
</feature>
<evidence type="ECO:0000256" key="1">
    <source>
        <dbReference type="ARBA" id="ARBA00023125"/>
    </source>
</evidence>
<dbReference type="InterPro" id="IPR000424">
    <property type="entry name" value="Primosome_PriB/ssb"/>
</dbReference>
<dbReference type="SUPFAM" id="SSF50249">
    <property type="entry name" value="Nucleic acid-binding proteins"/>
    <property type="match status" value="1"/>
</dbReference>
<evidence type="ECO:0000256" key="3">
    <source>
        <dbReference type="SAM" id="MobiDB-lite"/>
    </source>
</evidence>
<protein>
    <submittedName>
        <fullName evidence="4">Single-strand binding protein/Primosomal replication protein n</fullName>
    </submittedName>
</protein>
<dbReference type="KEGG" id="cyc:PCC7424_0526"/>
<sequence length="219" mass="24512">MNSCVLMAKIISTPQLRYTQDGQRSFTEVLVEFAPLRPEEAPATLRVIGWGNLATEMVENYSEGNWVILEGRLSMIRFDRQEGFKETRAQLTISHIYRVDGQVVATVPASNVAKTPAVAATATAARDNVVAMNPFKSKPPQLDTFEPEIEPPFSPPPVQQPSRQPVSVPDESSDDQDLDEIPFMRPTHLSISEIDLQDGWELEANRPGNWLHGTTDLWR</sequence>
<dbReference type="CDD" id="cd04496">
    <property type="entry name" value="SSB_OBF"/>
    <property type="match status" value="1"/>
</dbReference>
<dbReference type="OrthoDB" id="513679at2"/>
<dbReference type="PROSITE" id="PS50935">
    <property type="entry name" value="SSB"/>
    <property type="match status" value="1"/>
</dbReference>
<accession>B7KDG9</accession>
<dbReference type="RefSeq" id="WP_012597936.1">
    <property type="nucleotide sequence ID" value="NC_011729.1"/>
</dbReference>
<name>B7KDG9_GLOC7</name>
<dbReference type="AlphaFoldDB" id="B7KDG9"/>
<feature type="compositionally biased region" description="Low complexity" evidence="3">
    <location>
        <begin position="160"/>
        <end position="169"/>
    </location>
</feature>
<dbReference type="Proteomes" id="UP000002384">
    <property type="component" value="Chromosome"/>
</dbReference>
<dbReference type="Pfam" id="PF00436">
    <property type="entry name" value="SSB"/>
    <property type="match status" value="1"/>
</dbReference>
<dbReference type="EMBL" id="CP001291">
    <property type="protein sequence ID" value="ACK68989.1"/>
    <property type="molecule type" value="Genomic_DNA"/>
</dbReference>
<dbReference type="GO" id="GO:0003697">
    <property type="term" value="F:single-stranded DNA binding"/>
    <property type="evidence" value="ECO:0007669"/>
    <property type="project" value="InterPro"/>
</dbReference>
<dbReference type="STRING" id="65393.PCC7424_0526"/>
<evidence type="ECO:0000313" key="5">
    <source>
        <dbReference type="Proteomes" id="UP000002384"/>
    </source>
</evidence>
<organism evidence="4 5">
    <name type="scientific">Gloeothece citriformis (strain PCC 7424)</name>
    <name type="common">Cyanothece sp. (strain PCC 7424)</name>
    <dbReference type="NCBI Taxonomy" id="65393"/>
    <lineage>
        <taxon>Bacteria</taxon>
        <taxon>Bacillati</taxon>
        <taxon>Cyanobacteriota</taxon>
        <taxon>Cyanophyceae</taxon>
        <taxon>Oscillatoriophycideae</taxon>
        <taxon>Chroococcales</taxon>
        <taxon>Aphanothecaceae</taxon>
        <taxon>Gloeothece</taxon>
        <taxon>Gloeothece citriformis</taxon>
    </lineage>
</organism>
<proteinExistence type="predicted"/>
<dbReference type="eggNOG" id="COG0629">
    <property type="taxonomic scope" value="Bacteria"/>
</dbReference>
<dbReference type="HOGENOM" id="CLU_109737_0_0_3"/>
<keyword evidence="1 2" id="KW-0238">DNA-binding</keyword>
<dbReference type="InterPro" id="IPR012340">
    <property type="entry name" value="NA-bd_OB-fold"/>
</dbReference>
<gene>
    <name evidence="4" type="ordered locus">PCC7424_0526</name>
</gene>
<evidence type="ECO:0000313" key="4">
    <source>
        <dbReference type="EMBL" id="ACK68989.1"/>
    </source>
</evidence>
<feature type="compositionally biased region" description="Acidic residues" evidence="3">
    <location>
        <begin position="171"/>
        <end position="180"/>
    </location>
</feature>
<dbReference type="Gene3D" id="2.40.50.140">
    <property type="entry name" value="Nucleic acid-binding proteins"/>
    <property type="match status" value="1"/>
</dbReference>
<evidence type="ECO:0000256" key="2">
    <source>
        <dbReference type="PROSITE-ProRule" id="PRU00252"/>
    </source>
</evidence>
<keyword evidence="5" id="KW-1185">Reference proteome</keyword>
<reference evidence="5" key="1">
    <citation type="journal article" date="2011" name="MBio">
        <title>Novel metabolic attributes of the genus Cyanothece, comprising a group of unicellular nitrogen-fixing Cyanobacteria.</title>
        <authorList>
            <person name="Bandyopadhyay A."/>
            <person name="Elvitigala T."/>
            <person name="Welsh E."/>
            <person name="Stockel J."/>
            <person name="Liberton M."/>
            <person name="Min H."/>
            <person name="Sherman L.A."/>
            <person name="Pakrasi H.B."/>
        </authorList>
    </citation>
    <scope>NUCLEOTIDE SEQUENCE [LARGE SCALE GENOMIC DNA]</scope>
    <source>
        <strain evidence="5">PCC 7424</strain>
    </source>
</reference>
<feature type="region of interest" description="Disordered" evidence="3">
    <location>
        <begin position="134"/>
        <end position="182"/>
    </location>
</feature>